<name>A0A0L7LA47_OPEBR</name>
<dbReference type="GO" id="GO:0051011">
    <property type="term" value="F:microtubule minus-end binding"/>
    <property type="evidence" value="ECO:0007669"/>
    <property type="project" value="TreeGrafter"/>
</dbReference>
<dbReference type="PANTHER" id="PTHR19302:SF70">
    <property type="entry name" value="GAMMA-TUBULIN COMPLEX COMPONENT 6"/>
    <property type="match status" value="1"/>
</dbReference>
<evidence type="ECO:0000313" key="7">
    <source>
        <dbReference type="EMBL" id="KOB72368.1"/>
    </source>
</evidence>
<feature type="coiled-coil region" evidence="5">
    <location>
        <begin position="566"/>
        <end position="594"/>
    </location>
</feature>
<sequence length="1157" mass="130428">MASVTKTNIDDAGVFELLSELCTKTAAKYCSHNRISQNRLASKMRSHSYELILHKTSEDLPSSTGEPIGDLLSYYFVSQQNAKNTAEFRKSLELKRIISSIRRTDFGDSKENRPFSFGLLDEMLPKPPREAFGSPQPYPYFPSYVFELPYSLKQEASLNHHISPTYTEYTVESFDSKSFLPDKEYSQMTRRGELKTFQSPMSLGSLTSHHLSPYSGSATFDFPRLNAPRDILIPGSQCQSPNVKTGAVSVDIWELATQVDKDIPDDIWEVLIATSCREVALWRRTLEGVLSDLSIVSERHFIRHVMYLTIGIETSSFPYSQESNCFYMKDGLVLEGISREHIAGYISGLLLVATEIFAECHSSSAEDINCMPTLLQILNHLEPLKYEIETIASIYKMINGDSQTTLPYGAELMSYLFNEISLYVNCRTKRYWDKGFHITQSVAIPEFLRSMAKFILLCGKSLRLLKLCNPSDPLVVLISSDHPSVRCCASFEELERQQRLLDVYRTRCLFVTGERVTFDQILLKREAERKAFTEMATIRQAETLEKIVADRKRLAQLIIVEKQHSLRVLEAAMAEAKAAKLKAKQQEKRRYELETAGDKATEEVEKKQMHTEWKIKRLQLDQSRMQLLSTEERNLKREKLELEHQKSEEKAMPIESQSKDEIDKDETPNDKAESESEIVTVKTESETSVVMVDVEEKTALQRNTSIAKTSSDVFSTICNVAKSFFGSKSDNKPCDNKKHLDSQGNIIPSEENSNETKTSSEVIGANLESVYDNEQHQKIQHQAYLNKQKVLTQEFGIDNENNKIDAPVIKIDSFDDENNSPFAEARRNKKKASGADYYIEPKAKSKIEPQTDAQKEAVRNKMKVLGVEYNLPAELVPMKEPLNIAQEEAIRNRKKCLGAEHESSVQCSAKRDVAKRAGLTLNLKPYGETSCSLGGTPSASVTPGDLFPGDLGSEKDPDKGYLTSDGFNFMVHDVTADSDNTSEVNAASSPENSPSKTMNFKSKYSLFNILDGSYSLDDFDPFGLKDMNGFSTDYLGRKLDLDMTNSFYTHPAAIMEEVKKKPYSNIFTDHFSSGEDRDIIPSDNIATLTACLQRSVMLPLTYQLEVVNNSILTHFLESEGLLLSDGWRVLEEYLPQSVCEADEDAESSGVAELFDAA</sequence>
<keyword evidence="5" id="KW-0175">Coiled coil</keyword>
<dbReference type="GO" id="GO:0031122">
    <property type="term" value="P:cytoplasmic microtubule organization"/>
    <property type="evidence" value="ECO:0007669"/>
    <property type="project" value="TreeGrafter"/>
</dbReference>
<dbReference type="PANTHER" id="PTHR19302">
    <property type="entry name" value="GAMMA TUBULIN COMPLEX PROTEIN"/>
    <property type="match status" value="1"/>
</dbReference>
<keyword evidence="8" id="KW-1185">Reference proteome</keyword>
<accession>A0A0L7LA47</accession>
<reference evidence="7 8" key="1">
    <citation type="journal article" date="2015" name="Genome Biol. Evol.">
        <title>The genome of winter moth (Operophtera brumata) provides a genomic perspective on sexual dimorphism and phenology.</title>
        <authorList>
            <person name="Derks M.F."/>
            <person name="Smit S."/>
            <person name="Salis L."/>
            <person name="Schijlen E."/>
            <person name="Bossers A."/>
            <person name="Mateman C."/>
            <person name="Pijl A.S."/>
            <person name="de Ridder D."/>
            <person name="Groenen M.A."/>
            <person name="Visser M.E."/>
            <person name="Megens H.J."/>
        </authorList>
    </citation>
    <scope>NUCLEOTIDE SEQUENCE [LARGE SCALE GENOMIC DNA]</scope>
    <source>
        <strain evidence="7">WM2013NL</strain>
        <tissue evidence="7">Head and thorax</tissue>
    </source>
</reference>
<keyword evidence="2" id="KW-0963">Cytoplasm</keyword>
<dbReference type="GO" id="GO:0051321">
    <property type="term" value="P:meiotic cell cycle"/>
    <property type="evidence" value="ECO:0007669"/>
    <property type="project" value="TreeGrafter"/>
</dbReference>
<evidence type="ECO:0000256" key="5">
    <source>
        <dbReference type="SAM" id="Coils"/>
    </source>
</evidence>
<organism evidence="7 8">
    <name type="scientific">Operophtera brumata</name>
    <name type="common">Winter moth</name>
    <name type="synonym">Phalaena brumata</name>
    <dbReference type="NCBI Taxonomy" id="104452"/>
    <lineage>
        <taxon>Eukaryota</taxon>
        <taxon>Metazoa</taxon>
        <taxon>Ecdysozoa</taxon>
        <taxon>Arthropoda</taxon>
        <taxon>Hexapoda</taxon>
        <taxon>Insecta</taxon>
        <taxon>Pterygota</taxon>
        <taxon>Neoptera</taxon>
        <taxon>Endopterygota</taxon>
        <taxon>Lepidoptera</taxon>
        <taxon>Glossata</taxon>
        <taxon>Ditrysia</taxon>
        <taxon>Geometroidea</taxon>
        <taxon>Geometridae</taxon>
        <taxon>Larentiinae</taxon>
        <taxon>Operophtera</taxon>
    </lineage>
</organism>
<comment type="subcellular location">
    <subcellularLocation>
        <location evidence="1">Cytoplasm</location>
        <location evidence="1">Cytoskeleton</location>
    </subcellularLocation>
</comment>
<feature type="compositionally biased region" description="Low complexity" evidence="6">
    <location>
        <begin position="749"/>
        <end position="760"/>
    </location>
</feature>
<feature type="region of interest" description="Disordered" evidence="6">
    <location>
        <begin position="729"/>
        <end position="760"/>
    </location>
</feature>
<dbReference type="Proteomes" id="UP000037510">
    <property type="component" value="Unassembled WGS sequence"/>
</dbReference>
<evidence type="ECO:0000256" key="2">
    <source>
        <dbReference type="ARBA" id="ARBA00022490"/>
    </source>
</evidence>
<keyword evidence="4" id="KW-0206">Cytoskeleton</keyword>
<gene>
    <name evidence="7" type="ORF">OBRU01_10633</name>
</gene>
<keyword evidence="3" id="KW-0493">Microtubule</keyword>
<dbReference type="STRING" id="104452.A0A0L7LA47"/>
<dbReference type="GO" id="GO:0043015">
    <property type="term" value="F:gamma-tubulin binding"/>
    <property type="evidence" value="ECO:0007669"/>
    <property type="project" value="InterPro"/>
</dbReference>
<dbReference type="GO" id="GO:0051225">
    <property type="term" value="P:spindle assembly"/>
    <property type="evidence" value="ECO:0007669"/>
    <property type="project" value="TreeGrafter"/>
</dbReference>
<dbReference type="GO" id="GO:0000922">
    <property type="term" value="C:spindle pole"/>
    <property type="evidence" value="ECO:0007669"/>
    <property type="project" value="InterPro"/>
</dbReference>
<dbReference type="GO" id="GO:0007020">
    <property type="term" value="P:microtubule nucleation"/>
    <property type="evidence" value="ECO:0007669"/>
    <property type="project" value="InterPro"/>
</dbReference>
<dbReference type="EMBL" id="JTDY01001996">
    <property type="protein sequence ID" value="KOB72368.1"/>
    <property type="molecule type" value="Genomic_DNA"/>
</dbReference>
<evidence type="ECO:0000256" key="4">
    <source>
        <dbReference type="ARBA" id="ARBA00023212"/>
    </source>
</evidence>
<evidence type="ECO:0000313" key="8">
    <source>
        <dbReference type="Proteomes" id="UP000037510"/>
    </source>
</evidence>
<feature type="compositionally biased region" description="Basic and acidic residues" evidence="6">
    <location>
        <begin position="641"/>
        <end position="674"/>
    </location>
</feature>
<feature type="region of interest" description="Disordered" evidence="6">
    <location>
        <begin position="641"/>
        <end position="682"/>
    </location>
</feature>
<dbReference type="GO" id="GO:0000278">
    <property type="term" value="P:mitotic cell cycle"/>
    <property type="evidence" value="ECO:0007669"/>
    <property type="project" value="TreeGrafter"/>
</dbReference>
<dbReference type="InterPro" id="IPR007259">
    <property type="entry name" value="GCP"/>
</dbReference>
<evidence type="ECO:0000256" key="6">
    <source>
        <dbReference type="SAM" id="MobiDB-lite"/>
    </source>
</evidence>
<evidence type="ECO:0000256" key="3">
    <source>
        <dbReference type="ARBA" id="ARBA00022701"/>
    </source>
</evidence>
<protein>
    <submittedName>
        <fullName evidence="7">Gamma-tubulin complex component 6</fullName>
    </submittedName>
</protein>
<proteinExistence type="predicted"/>
<feature type="compositionally biased region" description="Basic and acidic residues" evidence="6">
    <location>
        <begin position="729"/>
        <end position="741"/>
    </location>
</feature>
<dbReference type="GO" id="GO:0005874">
    <property type="term" value="C:microtubule"/>
    <property type="evidence" value="ECO:0007669"/>
    <property type="project" value="UniProtKB-KW"/>
</dbReference>
<comment type="caution">
    <text evidence="7">The sequence shown here is derived from an EMBL/GenBank/DDBJ whole genome shotgun (WGS) entry which is preliminary data.</text>
</comment>
<dbReference type="GO" id="GO:0000930">
    <property type="term" value="C:gamma-tubulin complex"/>
    <property type="evidence" value="ECO:0007669"/>
    <property type="project" value="TreeGrafter"/>
</dbReference>
<evidence type="ECO:0000256" key="1">
    <source>
        <dbReference type="ARBA" id="ARBA00004245"/>
    </source>
</evidence>
<feature type="compositionally biased region" description="Polar residues" evidence="6">
    <location>
        <begin position="932"/>
        <end position="941"/>
    </location>
</feature>
<dbReference type="AlphaFoldDB" id="A0A0L7LA47"/>
<feature type="region of interest" description="Disordered" evidence="6">
    <location>
        <begin position="932"/>
        <end position="958"/>
    </location>
</feature>